<evidence type="ECO:0000313" key="3">
    <source>
        <dbReference type="Proteomes" id="UP000199149"/>
    </source>
</evidence>
<keyword evidence="3" id="KW-1185">Reference proteome</keyword>
<gene>
    <name evidence="2" type="ORF">SAMN05421738_10410</name>
</gene>
<organism evidence="2 3">
    <name type="scientific">Algoriella xinjiangensis</name>
    <dbReference type="NCBI Taxonomy" id="684065"/>
    <lineage>
        <taxon>Bacteria</taxon>
        <taxon>Pseudomonadati</taxon>
        <taxon>Bacteroidota</taxon>
        <taxon>Flavobacteriia</taxon>
        <taxon>Flavobacteriales</taxon>
        <taxon>Weeksellaceae</taxon>
        <taxon>Algoriella</taxon>
    </lineage>
</organism>
<feature type="chain" id="PRO_5011687790" evidence="1">
    <location>
        <begin position="18"/>
        <end position="271"/>
    </location>
</feature>
<dbReference type="RefSeq" id="WP_092906910.1">
    <property type="nucleotide sequence ID" value="NZ_FOUZ01000004.1"/>
</dbReference>
<accession>A0A1I4UM24</accession>
<dbReference type="STRING" id="684065.SAMN05421738_10410"/>
<dbReference type="AlphaFoldDB" id="A0A1I4UM24"/>
<evidence type="ECO:0000313" key="2">
    <source>
        <dbReference type="EMBL" id="SFM90016.1"/>
    </source>
</evidence>
<reference evidence="3" key="1">
    <citation type="submission" date="2016-10" db="EMBL/GenBank/DDBJ databases">
        <authorList>
            <person name="Varghese N."/>
            <person name="Submissions S."/>
        </authorList>
    </citation>
    <scope>NUCLEOTIDE SEQUENCE [LARGE SCALE GENOMIC DNA]</scope>
    <source>
        <strain evidence="3">XJ109</strain>
    </source>
</reference>
<name>A0A1I4UM24_9FLAO</name>
<dbReference type="Gene3D" id="3.40.50.10610">
    <property type="entry name" value="ABC-type transport auxiliary lipoprotein component"/>
    <property type="match status" value="1"/>
</dbReference>
<sequence>MKLLRFCFLFLSVISFAQKNEKPVLGISQFSSASNSKFSPSITEMIVKTVTNTKKFIVVDRSSYNRVKDELEFQKSEQFIDSKNLAKQDAALASEFLLVGDLVKMNVFAMKNTDGSINGYKASYAFTLKINNVETGVTTEAATFQTKVSDLMFTPESAINEAFKTVEIDVINYFNKTFPFESKIVKIIESKKDQASRVIIIGGKSEGFSENKKLKVELVEEIEGRKLKTQIGQLKIVKINGDFSDANVISGGKEILVNFNSNQTIICTLID</sequence>
<dbReference type="Proteomes" id="UP000199149">
    <property type="component" value="Unassembled WGS sequence"/>
</dbReference>
<dbReference type="OrthoDB" id="1421388at2"/>
<keyword evidence="1" id="KW-0732">Signal</keyword>
<proteinExistence type="predicted"/>
<protein>
    <submittedName>
        <fullName evidence="2">Curli production assembly/transport component CsgG</fullName>
    </submittedName>
</protein>
<evidence type="ECO:0000256" key="1">
    <source>
        <dbReference type="SAM" id="SignalP"/>
    </source>
</evidence>
<dbReference type="Pfam" id="PF13036">
    <property type="entry name" value="LpoB"/>
    <property type="match status" value="1"/>
</dbReference>
<feature type="signal peptide" evidence="1">
    <location>
        <begin position="1"/>
        <end position="17"/>
    </location>
</feature>
<dbReference type="EMBL" id="FOUZ01000004">
    <property type="protein sequence ID" value="SFM90016.1"/>
    <property type="molecule type" value="Genomic_DNA"/>
</dbReference>
<dbReference type="InterPro" id="IPR014094">
    <property type="entry name" value="LpoB"/>
</dbReference>